<sequence>MAFSPRLSPLTETQGRLPALGLGCAPIADLFGTVSEEDALGTVRAALECGIRFLDTAPHYGAGLSERRVGDAIRGVPRDTITIASKAGRRIVDADDRDVPVGAVGVRTLPDLSYDGAMRSLESSLVRIGVDRIDLVYMHDPEDVDAALDGAFRALVRMREEGVVRAVGVGMNYCAPLARFVRESSADVVMEAGRLTLLDDSARDELLPSARDHGVDIVAAGVFNSGILADPAVNDRFHYAAAPDEVVRRARALQARCAGYGVPLAAAAVQFPLRFDPVAAVVVGATTPGEVRELVRNAAVDVPDDLWDQLGR</sequence>
<protein>
    <submittedName>
        <fullName evidence="2">Aldo/keto reductase</fullName>
    </submittedName>
</protein>
<dbReference type="RefSeq" id="WP_123235219.1">
    <property type="nucleotide sequence ID" value="NZ_RJSG01000003.1"/>
</dbReference>
<evidence type="ECO:0000313" key="2">
    <source>
        <dbReference type="EMBL" id="RNL77633.1"/>
    </source>
</evidence>
<reference evidence="2 3" key="1">
    <citation type="submission" date="2018-11" db="EMBL/GenBank/DDBJ databases">
        <authorList>
            <person name="Li F."/>
        </authorList>
    </citation>
    <scope>NUCLEOTIDE SEQUENCE [LARGE SCALE GENOMIC DNA]</scope>
    <source>
        <strain evidence="2 3">KIS18-7</strain>
    </source>
</reference>
<evidence type="ECO:0000259" key="1">
    <source>
        <dbReference type="Pfam" id="PF00248"/>
    </source>
</evidence>
<feature type="domain" description="NADP-dependent oxidoreductase" evidence="1">
    <location>
        <begin position="20"/>
        <end position="309"/>
    </location>
</feature>
<dbReference type="Gene3D" id="3.20.20.100">
    <property type="entry name" value="NADP-dependent oxidoreductase domain"/>
    <property type="match status" value="1"/>
</dbReference>
<dbReference type="InterPro" id="IPR020471">
    <property type="entry name" value="AKR"/>
</dbReference>
<dbReference type="PANTHER" id="PTHR42686:SF1">
    <property type="entry name" value="GH17980P-RELATED"/>
    <property type="match status" value="1"/>
</dbReference>
<dbReference type="GO" id="GO:0016491">
    <property type="term" value="F:oxidoreductase activity"/>
    <property type="evidence" value="ECO:0007669"/>
    <property type="project" value="InterPro"/>
</dbReference>
<dbReference type="Pfam" id="PF00248">
    <property type="entry name" value="Aldo_ket_red"/>
    <property type="match status" value="1"/>
</dbReference>
<organism evidence="2 3">
    <name type="scientific">Nocardioides marmorisolisilvae</name>
    <dbReference type="NCBI Taxonomy" id="1542737"/>
    <lineage>
        <taxon>Bacteria</taxon>
        <taxon>Bacillati</taxon>
        <taxon>Actinomycetota</taxon>
        <taxon>Actinomycetes</taxon>
        <taxon>Propionibacteriales</taxon>
        <taxon>Nocardioidaceae</taxon>
        <taxon>Nocardioides</taxon>
    </lineage>
</organism>
<dbReference type="OrthoDB" id="9768851at2"/>
<dbReference type="AlphaFoldDB" id="A0A3N0DQL7"/>
<name>A0A3N0DQL7_9ACTN</name>
<dbReference type="SUPFAM" id="SSF51430">
    <property type="entry name" value="NAD(P)-linked oxidoreductase"/>
    <property type="match status" value="1"/>
</dbReference>
<dbReference type="InterPro" id="IPR036812">
    <property type="entry name" value="NAD(P)_OxRdtase_dom_sf"/>
</dbReference>
<dbReference type="InterPro" id="IPR023210">
    <property type="entry name" value="NADP_OxRdtase_dom"/>
</dbReference>
<dbReference type="EMBL" id="RJSG01000003">
    <property type="protein sequence ID" value="RNL77633.1"/>
    <property type="molecule type" value="Genomic_DNA"/>
</dbReference>
<accession>A0A3N0DQL7</accession>
<keyword evidence="3" id="KW-1185">Reference proteome</keyword>
<gene>
    <name evidence="2" type="ORF">EFL95_16635</name>
</gene>
<comment type="caution">
    <text evidence="2">The sequence shown here is derived from an EMBL/GenBank/DDBJ whole genome shotgun (WGS) entry which is preliminary data.</text>
</comment>
<dbReference type="Proteomes" id="UP000277094">
    <property type="component" value="Unassembled WGS sequence"/>
</dbReference>
<proteinExistence type="predicted"/>
<evidence type="ECO:0000313" key="3">
    <source>
        <dbReference type="Proteomes" id="UP000277094"/>
    </source>
</evidence>
<dbReference type="CDD" id="cd19152">
    <property type="entry name" value="AKR_AKR15A"/>
    <property type="match status" value="1"/>
</dbReference>
<dbReference type="PANTHER" id="PTHR42686">
    <property type="entry name" value="GH17980P-RELATED"/>
    <property type="match status" value="1"/>
</dbReference>
<dbReference type="GO" id="GO:0005829">
    <property type="term" value="C:cytosol"/>
    <property type="evidence" value="ECO:0007669"/>
    <property type="project" value="TreeGrafter"/>
</dbReference>